<dbReference type="PRINTS" id="PR01537">
    <property type="entry name" value="INTRLKN1R1F"/>
</dbReference>
<dbReference type="InterPro" id="IPR003599">
    <property type="entry name" value="Ig_sub"/>
</dbReference>
<evidence type="ECO:0000256" key="9">
    <source>
        <dbReference type="SAM" id="Phobius"/>
    </source>
</evidence>
<feature type="transmembrane region" description="Helical" evidence="9">
    <location>
        <begin position="39"/>
        <end position="62"/>
    </location>
</feature>
<evidence type="ECO:0000313" key="13">
    <source>
        <dbReference type="Proteomes" id="UP001178508"/>
    </source>
</evidence>
<organism evidence="12 13">
    <name type="scientific">Xyrichtys novacula</name>
    <name type="common">Pearly razorfish</name>
    <name type="synonym">Hemipteronotus novacula</name>
    <dbReference type="NCBI Taxonomy" id="13765"/>
    <lineage>
        <taxon>Eukaryota</taxon>
        <taxon>Metazoa</taxon>
        <taxon>Chordata</taxon>
        <taxon>Craniata</taxon>
        <taxon>Vertebrata</taxon>
        <taxon>Euteleostomi</taxon>
        <taxon>Actinopterygii</taxon>
        <taxon>Neopterygii</taxon>
        <taxon>Teleostei</taxon>
        <taxon>Neoteleostei</taxon>
        <taxon>Acanthomorphata</taxon>
        <taxon>Eupercaria</taxon>
        <taxon>Labriformes</taxon>
        <taxon>Labridae</taxon>
        <taxon>Xyrichtys</taxon>
    </lineage>
</organism>
<dbReference type="InterPro" id="IPR013783">
    <property type="entry name" value="Ig-like_fold"/>
</dbReference>
<dbReference type="Pfam" id="PF01582">
    <property type="entry name" value="TIR"/>
    <property type="match status" value="1"/>
</dbReference>
<keyword evidence="8" id="KW-0393">Immunoglobulin domain</keyword>
<keyword evidence="9" id="KW-1133">Transmembrane helix</keyword>
<keyword evidence="2" id="KW-0732">Signal</keyword>
<dbReference type="InterPro" id="IPR035897">
    <property type="entry name" value="Toll_tir_struct_dom_sf"/>
</dbReference>
<dbReference type="PANTHER" id="PTHR11890:SF6">
    <property type="entry name" value="INTERLEUKIN-18 RECEPTOR 1"/>
    <property type="match status" value="1"/>
</dbReference>
<evidence type="ECO:0000256" key="4">
    <source>
        <dbReference type="ARBA" id="ARBA00022801"/>
    </source>
</evidence>
<keyword evidence="4" id="KW-0378">Hydrolase</keyword>
<keyword evidence="13" id="KW-1185">Reference proteome</keyword>
<protein>
    <submittedName>
        <fullName evidence="12">Interleukin-18 receptor 1-like</fullName>
    </submittedName>
</protein>
<comment type="similarity">
    <text evidence="1">Belongs to the interleukin-1 receptor family.</text>
</comment>
<dbReference type="PANTHER" id="PTHR11890">
    <property type="entry name" value="INTERLEUKIN-1 RECEPTOR FAMILY MEMBER"/>
    <property type="match status" value="1"/>
</dbReference>
<keyword evidence="12" id="KW-0675">Receptor</keyword>
<feature type="transmembrane region" description="Helical" evidence="9">
    <location>
        <begin position="74"/>
        <end position="94"/>
    </location>
</feature>
<evidence type="ECO:0000256" key="1">
    <source>
        <dbReference type="ARBA" id="ARBA00009752"/>
    </source>
</evidence>
<keyword evidence="7" id="KW-0325">Glycoprotein</keyword>
<dbReference type="SMART" id="SM00409">
    <property type="entry name" value="IG"/>
    <property type="match status" value="2"/>
</dbReference>
<feature type="transmembrane region" description="Helical" evidence="9">
    <location>
        <begin position="404"/>
        <end position="426"/>
    </location>
</feature>
<feature type="domain" description="Ig-like" evidence="11">
    <location>
        <begin position="299"/>
        <end position="395"/>
    </location>
</feature>
<dbReference type="InterPro" id="IPR000157">
    <property type="entry name" value="TIR_dom"/>
</dbReference>
<dbReference type="PRINTS" id="PR01536">
    <property type="entry name" value="INTRLKN1R12F"/>
</dbReference>
<keyword evidence="9" id="KW-0812">Transmembrane</keyword>
<keyword evidence="9" id="KW-0472">Membrane</keyword>
<evidence type="ECO:0000256" key="5">
    <source>
        <dbReference type="ARBA" id="ARBA00023027"/>
    </source>
</evidence>
<dbReference type="InterPro" id="IPR007110">
    <property type="entry name" value="Ig-like_dom"/>
</dbReference>
<evidence type="ECO:0000259" key="11">
    <source>
        <dbReference type="PROSITE" id="PS50835"/>
    </source>
</evidence>
<dbReference type="PROSITE" id="PS50104">
    <property type="entry name" value="TIR"/>
    <property type="match status" value="1"/>
</dbReference>
<evidence type="ECO:0000313" key="12">
    <source>
        <dbReference type="EMBL" id="CAJ1049485.1"/>
    </source>
</evidence>
<name>A0AAV1EL66_XYRNO</name>
<dbReference type="SUPFAM" id="SSF48726">
    <property type="entry name" value="Immunoglobulin"/>
    <property type="match status" value="1"/>
</dbReference>
<dbReference type="AlphaFoldDB" id="A0AAV1EL66"/>
<proteinExistence type="inferred from homology"/>
<dbReference type="PROSITE" id="PS50835">
    <property type="entry name" value="IG_LIKE"/>
    <property type="match status" value="2"/>
</dbReference>
<dbReference type="GO" id="GO:0016787">
    <property type="term" value="F:hydrolase activity"/>
    <property type="evidence" value="ECO:0007669"/>
    <property type="project" value="UniProtKB-KW"/>
</dbReference>
<dbReference type="InterPro" id="IPR004074">
    <property type="entry name" value="IL-1_rcpt_I/II-typ"/>
</dbReference>
<gene>
    <name evidence="12" type="ORF">XNOV1_A029821</name>
</gene>
<dbReference type="InterPro" id="IPR036179">
    <property type="entry name" value="Ig-like_dom_sf"/>
</dbReference>
<feature type="domain" description="Ig-like" evidence="11">
    <location>
        <begin position="78"/>
        <end position="180"/>
    </location>
</feature>
<dbReference type="Proteomes" id="UP001178508">
    <property type="component" value="Chromosome 1"/>
</dbReference>
<dbReference type="Pfam" id="PF00047">
    <property type="entry name" value="ig"/>
    <property type="match status" value="2"/>
</dbReference>
<dbReference type="InterPro" id="IPR013151">
    <property type="entry name" value="Immunoglobulin_dom"/>
</dbReference>
<reference evidence="12" key="1">
    <citation type="submission" date="2023-08" db="EMBL/GenBank/DDBJ databases">
        <authorList>
            <person name="Alioto T."/>
            <person name="Alioto T."/>
            <person name="Gomez Garrido J."/>
        </authorList>
    </citation>
    <scope>NUCLEOTIDE SEQUENCE</scope>
</reference>
<keyword evidence="3" id="KW-0677">Repeat</keyword>
<evidence type="ECO:0000256" key="6">
    <source>
        <dbReference type="ARBA" id="ARBA00023157"/>
    </source>
</evidence>
<dbReference type="GO" id="GO:0004908">
    <property type="term" value="F:interleukin-1 receptor activity"/>
    <property type="evidence" value="ECO:0007669"/>
    <property type="project" value="InterPro"/>
</dbReference>
<dbReference type="SUPFAM" id="SSF52200">
    <property type="entry name" value="Toll/Interleukin receptor TIR domain"/>
    <property type="match status" value="1"/>
</dbReference>
<sequence length="612" mass="68505">MNNIPLIGGCFHCTTNVTFFLKFQFTSARRLVWGNVHFYFARTSFVALFAQITFLATLLLVWLSLLPVMMQVKVLLVPLCLLLASLAGVCSLGPKNISVEANEMVALQCNGAENQSGAKVIWTSPNTKERELSSDMSSAEQRQAGVLLYGRSLVILSANVSHQGNYSCSLRHNRTSMSQTWFRLRVYTTQSREYEEKPTYPTTCYIPESCTLYCPDANTPDVATPNITSNGVIWQKEGESMLNHEDSITYLSVEENHHGVYICTRSYLYLDQTYNMTFKAVLDVRPNNKSEKSAVIILPNDGDVVHVDLGSSVVIPCKAATFSDHDSLFWLSGDSFVDEDKSLPFFSNITSETNRERKIIINSLIIKKVTKELLSKNYTCKLDSEDRPSTFVTITLAQKARPSYASLAAGIVCTVMAMVLMTVIYVKFKINITLLLRDTLGCHRNASDGKSYDAFLMCYKNNTDAGLNEEDRDLLEKVLEEKFGYSLCLYDRDVPPGKAVADAVLDCIMQSRTVVLVPTSADPGLESGLLSVIHSALVERETRLVFITTESKEELKSGSVSEALQFLSDAGDYVTWRGKRSMSLSSFFWKQLRYHLPALKHTRKISPISQRV</sequence>
<keyword evidence="6" id="KW-1015">Disulfide bond</keyword>
<evidence type="ECO:0000256" key="8">
    <source>
        <dbReference type="ARBA" id="ARBA00023319"/>
    </source>
</evidence>
<evidence type="ECO:0000256" key="3">
    <source>
        <dbReference type="ARBA" id="ARBA00022737"/>
    </source>
</evidence>
<dbReference type="EMBL" id="OY660864">
    <property type="protein sequence ID" value="CAJ1049485.1"/>
    <property type="molecule type" value="Genomic_DNA"/>
</dbReference>
<dbReference type="Gene3D" id="3.40.50.10140">
    <property type="entry name" value="Toll/interleukin-1 receptor homology (TIR) domain"/>
    <property type="match status" value="1"/>
</dbReference>
<evidence type="ECO:0000256" key="7">
    <source>
        <dbReference type="ARBA" id="ARBA00023180"/>
    </source>
</evidence>
<evidence type="ECO:0000256" key="2">
    <source>
        <dbReference type="ARBA" id="ARBA00022729"/>
    </source>
</evidence>
<dbReference type="InterPro" id="IPR015621">
    <property type="entry name" value="IL-1_rcpt_fam"/>
</dbReference>
<accession>A0AAV1EL66</accession>
<feature type="domain" description="TIR" evidence="10">
    <location>
        <begin position="450"/>
        <end position="596"/>
    </location>
</feature>
<evidence type="ECO:0000259" key="10">
    <source>
        <dbReference type="PROSITE" id="PS50104"/>
    </source>
</evidence>
<dbReference type="Gene3D" id="2.60.40.10">
    <property type="entry name" value="Immunoglobulins"/>
    <property type="match status" value="3"/>
</dbReference>
<keyword evidence="5" id="KW-0520">NAD</keyword>